<geneLocation type="plasmid" evidence="1">
    <name>pSa1423-90k</name>
</geneLocation>
<dbReference type="AlphaFoldDB" id="A0A482ET38"/>
<proteinExistence type="predicted"/>
<gene>
    <name evidence="1" type="ORF">NNIBIDOC_00014</name>
</gene>
<sequence>MKRRAQIIWNMHPAEYAARSPCLPDWNGVLMTIYWAEYLLPIGIALLYQSKVTGLGRVSLFEW</sequence>
<evidence type="ECO:0000313" key="1">
    <source>
        <dbReference type="EMBL" id="QBM91347.1"/>
    </source>
</evidence>
<keyword evidence="1" id="KW-0614">Plasmid</keyword>
<reference evidence="1" key="1">
    <citation type="submission" date="2019-01" db="EMBL/GenBank/DDBJ databases">
        <title>Salmonella strain 1423 plasmid sequences.</title>
        <authorList>
            <person name="Chen K."/>
            <person name="Chen S."/>
        </authorList>
    </citation>
    <scope>NUCLEOTIDE SEQUENCE</scope>
    <source>
        <strain evidence="1">Sa1423</strain>
        <plasmid evidence="1">pSa1423-90k</plasmid>
    </source>
</reference>
<dbReference type="EMBL" id="MK356557">
    <property type="protein sequence ID" value="QBM91347.1"/>
    <property type="molecule type" value="Genomic_DNA"/>
</dbReference>
<organism evidence="1">
    <name type="scientific">Salmonella sp</name>
    <dbReference type="NCBI Taxonomy" id="599"/>
    <lineage>
        <taxon>Bacteria</taxon>
        <taxon>Pseudomonadati</taxon>
        <taxon>Pseudomonadota</taxon>
        <taxon>Gammaproteobacteria</taxon>
        <taxon>Enterobacterales</taxon>
        <taxon>Enterobacteriaceae</taxon>
        <taxon>Salmonella</taxon>
    </lineage>
</organism>
<protein>
    <submittedName>
        <fullName evidence="1">Uncharacterized protein</fullName>
    </submittedName>
</protein>
<name>A0A482ET38_SALSP</name>
<accession>A0A482ET38</accession>